<dbReference type="OrthoDB" id="443682at2759"/>
<dbReference type="OMA" id="HQVIRYS"/>
<evidence type="ECO:0000259" key="5">
    <source>
        <dbReference type="PROSITE" id="PS50865"/>
    </source>
</evidence>
<dbReference type="SUPFAM" id="SSF144232">
    <property type="entry name" value="HIT/MYND zinc finger-like"/>
    <property type="match status" value="1"/>
</dbReference>
<gene>
    <name evidence="6" type="ORF">DGUA_6G002984</name>
</gene>
<dbReference type="Proteomes" id="UP000268350">
    <property type="component" value="Unassembled WGS sequence"/>
</dbReference>
<organism evidence="6 7">
    <name type="scientific">Drosophila guanche</name>
    <name type="common">Fruit fly</name>
    <dbReference type="NCBI Taxonomy" id="7266"/>
    <lineage>
        <taxon>Eukaryota</taxon>
        <taxon>Metazoa</taxon>
        <taxon>Ecdysozoa</taxon>
        <taxon>Arthropoda</taxon>
        <taxon>Hexapoda</taxon>
        <taxon>Insecta</taxon>
        <taxon>Pterygota</taxon>
        <taxon>Neoptera</taxon>
        <taxon>Endopterygota</taxon>
        <taxon>Diptera</taxon>
        <taxon>Brachycera</taxon>
        <taxon>Muscomorpha</taxon>
        <taxon>Ephydroidea</taxon>
        <taxon>Drosophilidae</taxon>
        <taxon>Drosophila</taxon>
        <taxon>Sophophora</taxon>
    </lineage>
</organism>
<dbReference type="STRING" id="7266.A0A3B0JPF4"/>
<dbReference type="PROSITE" id="PS50865">
    <property type="entry name" value="ZF_MYND_2"/>
    <property type="match status" value="1"/>
</dbReference>
<keyword evidence="2 4" id="KW-0863">Zinc-finger</keyword>
<dbReference type="EMBL" id="OUUW01000001">
    <property type="protein sequence ID" value="SPP75216.1"/>
    <property type="molecule type" value="Genomic_DNA"/>
</dbReference>
<name>A0A3B0JPF4_DROGU</name>
<accession>A0A3B0JPF4</accession>
<protein>
    <submittedName>
        <fullName evidence="6">Blast:Programmed cell death protein 2</fullName>
    </submittedName>
</protein>
<keyword evidence="3" id="KW-0862">Zinc</keyword>
<dbReference type="GO" id="GO:0005737">
    <property type="term" value="C:cytoplasm"/>
    <property type="evidence" value="ECO:0007669"/>
    <property type="project" value="InterPro"/>
</dbReference>
<evidence type="ECO:0000313" key="6">
    <source>
        <dbReference type="EMBL" id="SPP75216.1"/>
    </source>
</evidence>
<evidence type="ECO:0000256" key="3">
    <source>
        <dbReference type="ARBA" id="ARBA00022833"/>
    </source>
</evidence>
<evidence type="ECO:0000256" key="1">
    <source>
        <dbReference type="ARBA" id="ARBA00022723"/>
    </source>
</evidence>
<dbReference type="Gene3D" id="6.10.140.2220">
    <property type="match status" value="1"/>
</dbReference>
<proteinExistence type="predicted"/>
<keyword evidence="1" id="KW-0479">Metal-binding</keyword>
<evidence type="ECO:0000256" key="2">
    <source>
        <dbReference type="ARBA" id="ARBA00022771"/>
    </source>
</evidence>
<sequence>MEIDLGFAEKRDNNAWLSNRYFPSKLGGQPAWLDLEALPPTAQLQCSKCKAPKVFLAQLYAPHEEEFSFHRSIYIFVCRNADCQQAHNAENFTVLRSQLPRKNKFFSEQAAEDDGEPLPPIPCLKKLCEACGCYAPHACSRCKSIYYCSSEHQRAHWSAHKANCGSSKPALHKPLSAIEFEEFEIVIESSPTRPVEEDDKDDDARLAEFEALQASGNTGDLSNVSEAEMDKYFGNTAGSDDKTFRQFKKQIADEPEQIVRYKRGGEPLWITNTAATVADQLKTLPNCSQCGGVRQFEFQIMPQTLALLKEELLDWGVLAVYTCAKSCPIKGYVEEHIVKQDVVSEEQH</sequence>
<evidence type="ECO:0000256" key="4">
    <source>
        <dbReference type="PROSITE-ProRule" id="PRU00134"/>
    </source>
</evidence>
<dbReference type="Pfam" id="PF01753">
    <property type="entry name" value="zf-MYND"/>
    <property type="match status" value="1"/>
</dbReference>
<feature type="domain" description="MYND-type" evidence="5">
    <location>
        <begin position="128"/>
        <end position="164"/>
    </location>
</feature>
<keyword evidence="7" id="KW-1185">Reference proteome</keyword>
<evidence type="ECO:0000313" key="7">
    <source>
        <dbReference type="Proteomes" id="UP000268350"/>
    </source>
</evidence>
<dbReference type="PANTHER" id="PTHR12298:SF4">
    <property type="entry name" value="PROGRAMMED CELL DEATH PROTEIN 2"/>
    <property type="match status" value="1"/>
</dbReference>
<dbReference type="GO" id="GO:0005634">
    <property type="term" value="C:nucleus"/>
    <property type="evidence" value="ECO:0007669"/>
    <property type="project" value="TreeGrafter"/>
</dbReference>
<reference evidence="7" key="1">
    <citation type="submission" date="2018-01" db="EMBL/GenBank/DDBJ databases">
        <authorList>
            <person name="Alioto T."/>
            <person name="Alioto T."/>
        </authorList>
    </citation>
    <scope>NUCLEOTIDE SEQUENCE [LARGE SCALE GENOMIC DNA]</scope>
</reference>
<dbReference type="PANTHER" id="PTHR12298">
    <property type="entry name" value="PCDC2 PROGRAMMED CELL DEATH PROTEIN 2 -RELATED"/>
    <property type="match status" value="1"/>
</dbReference>
<dbReference type="InterPro" id="IPR002893">
    <property type="entry name" value="Znf_MYND"/>
</dbReference>
<dbReference type="Pfam" id="PF04194">
    <property type="entry name" value="PDCD2_C"/>
    <property type="match status" value="1"/>
</dbReference>
<dbReference type="AlphaFoldDB" id="A0A3B0JPF4"/>
<dbReference type="GO" id="GO:0008270">
    <property type="term" value="F:zinc ion binding"/>
    <property type="evidence" value="ECO:0007669"/>
    <property type="project" value="UniProtKB-KW"/>
</dbReference>
<dbReference type="InterPro" id="IPR007320">
    <property type="entry name" value="PDCD2_C"/>
</dbReference>